<dbReference type="SUPFAM" id="SSF56235">
    <property type="entry name" value="N-terminal nucleophile aminohydrolases (Ntn hydrolases)"/>
    <property type="match status" value="1"/>
</dbReference>
<accession>A0ABS0N4C8</accession>
<sequence length="337" mass="35121">MIRLSRIFLALSAVLLPAAAAAQDAEHSEWSIAIHGGAGTIERSLMTPEREAAYNASLQGALDAGAIVLSDGGTAEDAVIAVITLLEDDPLFNAGRGAVLTWEGGISLDSSLMLGHDLSAGAAAGVDDVRHPILLAREVMRNSPHVLLSGEGASEFAAEQGLELMDTDWFITERRARSLEAFRNRQEASIEDREHAFGTVGAVARDMHGNLAAGTSTGGTTGKRWGRIGDSPLIGAGTYADNRACAVSATGTGEYFIRASVARAICDLIRLTGMGPQEAADQAMLEVEELGGDGGVIVVSNIGETAFSFNTSGMYRGRADSTGVNEIAIYGEDPASD</sequence>
<protein>
    <submittedName>
        <fullName evidence="2">Isoaspartyl peptidase/L-asparaginase</fullName>
    </submittedName>
</protein>
<dbReference type="InterPro" id="IPR029055">
    <property type="entry name" value="Ntn_hydrolases_N"/>
</dbReference>
<dbReference type="Pfam" id="PF01112">
    <property type="entry name" value="Asparaginase_2"/>
    <property type="match status" value="1"/>
</dbReference>
<evidence type="ECO:0000313" key="2">
    <source>
        <dbReference type="EMBL" id="MBH5322830.1"/>
    </source>
</evidence>
<evidence type="ECO:0000256" key="1">
    <source>
        <dbReference type="SAM" id="SignalP"/>
    </source>
</evidence>
<organism evidence="2 3">
    <name type="scientific">Aurantiacibacter sediminis</name>
    <dbReference type="NCBI Taxonomy" id="2793064"/>
    <lineage>
        <taxon>Bacteria</taxon>
        <taxon>Pseudomonadati</taxon>
        <taxon>Pseudomonadota</taxon>
        <taxon>Alphaproteobacteria</taxon>
        <taxon>Sphingomonadales</taxon>
        <taxon>Erythrobacteraceae</taxon>
        <taxon>Aurantiacibacter</taxon>
    </lineage>
</organism>
<reference evidence="2 3" key="1">
    <citation type="submission" date="2020-11" db="EMBL/GenBank/DDBJ databases">
        <title>Erythrobacter sediminis sp. nov., a marine bacterium from a tidal flat of Garorim Bay.</title>
        <authorList>
            <person name="Kim D."/>
            <person name="Yoo Y."/>
            <person name="Kim J.-J."/>
        </authorList>
    </citation>
    <scope>NUCLEOTIDE SEQUENCE [LARGE SCALE GENOMIC DNA]</scope>
    <source>
        <strain evidence="2 3">JGD-13</strain>
    </source>
</reference>
<dbReference type="RefSeq" id="WP_197921570.1">
    <property type="nucleotide sequence ID" value="NZ_CAWPTA010000008.1"/>
</dbReference>
<feature type="signal peptide" evidence="1">
    <location>
        <begin position="1"/>
        <end position="22"/>
    </location>
</feature>
<dbReference type="Proteomes" id="UP000602442">
    <property type="component" value="Unassembled WGS sequence"/>
</dbReference>
<dbReference type="PANTHER" id="PTHR10188">
    <property type="entry name" value="L-ASPARAGINASE"/>
    <property type="match status" value="1"/>
</dbReference>
<proteinExistence type="predicted"/>
<keyword evidence="3" id="KW-1185">Reference proteome</keyword>
<dbReference type="EMBL" id="JAEANY010000003">
    <property type="protein sequence ID" value="MBH5322830.1"/>
    <property type="molecule type" value="Genomic_DNA"/>
</dbReference>
<gene>
    <name evidence="2" type="ORF">I5L03_09550</name>
</gene>
<name>A0ABS0N4C8_9SPHN</name>
<dbReference type="InterPro" id="IPR000246">
    <property type="entry name" value="Peptidase_T2"/>
</dbReference>
<dbReference type="Gene3D" id="3.60.20.30">
    <property type="entry name" value="(Glycosyl)asparaginase"/>
    <property type="match status" value="1"/>
</dbReference>
<dbReference type="CDD" id="cd04701">
    <property type="entry name" value="Asparaginase_2"/>
    <property type="match status" value="1"/>
</dbReference>
<feature type="chain" id="PRO_5046698384" evidence="1">
    <location>
        <begin position="23"/>
        <end position="337"/>
    </location>
</feature>
<evidence type="ECO:0000313" key="3">
    <source>
        <dbReference type="Proteomes" id="UP000602442"/>
    </source>
</evidence>
<dbReference type="PANTHER" id="PTHR10188:SF6">
    <property type="entry name" value="N(4)-(BETA-N-ACETYLGLUCOSAMINYL)-L-ASPARAGINASE"/>
    <property type="match status" value="1"/>
</dbReference>
<keyword evidence="1" id="KW-0732">Signal</keyword>
<comment type="caution">
    <text evidence="2">The sequence shown here is derived from an EMBL/GenBank/DDBJ whole genome shotgun (WGS) entry which is preliminary data.</text>
</comment>